<dbReference type="Pfam" id="PF08242">
    <property type="entry name" value="Methyltransf_12"/>
    <property type="match status" value="1"/>
</dbReference>
<dbReference type="Pfam" id="PF18563">
    <property type="entry name" value="TubC_N"/>
    <property type="match status" value="1"/>
</dbReference>
<dbReference type="InterPro" id="IPR045851">
    <property type="entry name" value="AMP-bd_C_sf"/>
</dbReference>
<dbReference type="Gene3D" id="3.40.50.980">
    <property type="match status" value="2"/>
</dbReference>
<evidence type="ECO:0000256" key="3">
    <source>
        <dbReference type="ARBA" id="ARBA00022450"/>
    </source>
</evidence>
<dbReference type="InterPro" id="IPR029058">
    <property type="entry name" value="AB_hydrolase_fold"/>
</dbReference>
<dbReference type="GO" id="GO:0009403">
    <property type="term" value="P:toxin biosynthetic process"/>
    <property type="evidence" value="ECO:0007669"/>
    <property type="project" value="UniProtKB-ARBA"/>
</dbReference>
<dbReference type="Pfam" id="PF00668">
    <property type="entry name" value="Condensation"/>
    <property type="match status" value="1"/>
</dbReference>
<dbReference type="PROSITE" id="PS50075">
    <property type="entry name" value="CARRIER"/>
    <property type="match status" value="1"/>
</dbReference>
<dbReference type="Gene3D" id="2.30.38.10">
    <property type="entry name" value="Luciferase, Domain 3"/>
    <property type="match status" value="1"/>
</dbReference>
<comment type="caution">
    <text evidence="8">The sequence shown here is derived from an EMBL/GenBank/DDBJ whole genome shotgun (WGS) entry which is preliminary data.</text>
</comment>
<dbReference type="Gene3D" id="3.40.50.1820">
    <property type="entry name" value="alpha/beta hydrolase"/>
    <property type="match status" value="1"/>
</dbReference>
<dbReference type="Pfam" id="PF00550">
    <property type="entry name" value="PP-binding"/>
    <property type="match status" value="1"/>
</dbReference>
<dbReference type="CDD" id="cd19535">
    <property type="entry name" value="Cyc_NRPS"/>
    <property type="match status" value="1"/>
</dbReference>
<dbReference type="GO" id="GO:0016874">
    <property type="term" value="F:ligase activity"/>
    <property type="evidence" value="ECO:0007669"/>
    <property type="project" value="UniProtKB-KW"/>
</dbReference>
<dbReference type="PROSITE" id="PS00012">
    <property type="entry name" value="PHOSPHOPANTETHEINE"/>
    <property type="match status" value="1"/>
</dbReference>
<dbReference type="Gene3D" id="3.40.50.150">
    <property type="entry name" value="Vaccinia Virus protein VP39"/>
    <property type="match status" value="1"/>
</dbReference>
<dbReference type="SUPFAM" id="SSF56801">
    <property type="entry name" value="Acetyl-CoA synthetase-like"/>
    <property type="match status" value="1"/>
</dbReference>
<keyword evidence="3" id="KW-0596">Phosphopantetheine</keyword>
<evidence type="ECO:0000256" key="4">
    <source>
        <dbReference type="ARBA" id="ARBA00022553"/>
    </source>
</evidence>
<protein>
    <submittedName>
        <fullName evidence="8">AMP-binding protein</fullName>
    </submittedName>
</protein>
<evidence type="ECO:0000256" key="1">
    <source>
        <dbReference type="ARBA" id="ARBA00001957"/>
    </source>
</evidence>
<dbReference type="InterPro" id="IPR029063">
    <property type="entry name" value="SAM-dependent_MTases_sf"/>
</dbReference>
<dbReference type="GO" id="GO:0043041">
    <property type="term" value="P:amino acid activation for nonribosomal peptide biosynthetic process"/>
    <property type="evidence" value="ECO:0007669"/>
    <property type="project" value="TreeGrafter"/>
</dbReference>
<dbReference type="RefSeq" id="WP_154541791.1">
    <property type="nucleotide sequence ID" value="NZ_VULQ01000014.1"/>
</dbReference>
<comment type="pathway">
    <text evidence="2">Siderophore biosynthesis.</text>
</comment>
<evidence type="ECO:0000256" key="6">
    <source>
        <dbReference type="ARBA" id="ARBA00023194"/>
    </source>
</evidence>
<keyword evidence="4" id="KW-0597">Phosphoprotein</keyword>
<dbReference type="GO" id="GO:0008610">
    <property type="term" value="P:lipid biosynthetic process"/>
    <property type="evidence" value="ECO:0007669"/>
    <property type="project" value="UniProtKB-ARBA"/>
</dbReference>
<keyword evidence="5" id="KW-0436">Ligase</keyword>
<dbReference type="InterPro" id="IPR000873">
    <property type="entry name" value="AMP-dep_synth/lig_dom"/>
</dbReference>
<dbReference type="GO" id="GO:0031177">
    <property type="term" value="F:phosphopantetheine binding"/>
    <property type="evidence" value="ECO:0007669"/>
    <property type="project" value="TreeGrafter"/>
</dbReference>
<dbReference type="GO" id="GO:0005737">
    <property type="term" value="C:cytoplasm"/>
    <property type="evidence" value="ECO:0007669"/>
    <property type="project" value="TreeGrafter"/>
</dbReference>
<evidence type="ECO:0000259" key="7">
    <source>
        <dbReference type="PROSITE" id="PS50075"/>
    </source>
</evidence>
<dbReference type="InterPro" id="IPR009081">
    <property type="entry name" value="PP-bd_ACP"/>
</dbReference>
<dbReference type="SUPFAM" id="SSF52777">
    <property type="entry name" value="CoA-dependent acyltransferases"/>
    <property type="match status" value="2"/>
</dbReference>
<feature type="domain" description="Carrier" evidence="7">
    <location>
        <begin position="1394"/>
        <end position="1473"/>
    </location>
</feature>
<dbReference type="Gene3D" id="3.30.559.30">
    <property type="entry name" value="Nonribosomal peptide synthetase, condensation domain"/>
    <property type="match status" value="1"/>
</dbReference>
<dbReference type="Proteomes" id="UP000441925">
    <property type="component" value="Unassembled WGS sequence"/>
</dbReference>
<dbReference type="InterPro" id="IPR013217">
    <property type="entry name" value="Methyltransf_12"/>
</dbReference>
<dbReference type="Pfam" id="PF00501">
    <property type="entry name" value="AMP-binding"/>
    <property type="match status" value="1"/>
</dbReference>
<keyword evidence="9" id="KW-1185">Reference proteome</keyword>
<dbReference type="Gene3D" id="3.30.559.10">
    <property type="entry name" value="Chloramphenicol acetyltransferase-like domain"/>
    <property type="match status" value="1"/>
</dbReference>
<dbReference type="InterPro" id="IPR036736">
    <property type="entry name" value="ACP-like_sf"/>
</dbReference>
<dbReference type="SUPFAM" id="SSF53474">
    <property type="entry name" value="alpha/beta-Hydrolases"/>
    <property type="match status" value="1"/>
</dbReference>
<dbReference type="Gene3D" id="1.10.10.1830">
    <property type="entry name" value="Non-ribosomal peptide synthase, adenylation domain"/>
    <property type="match status" value="1"/>
</dbReference>
<dbReference type="Gene3D" id="3.30.300.30">
    <property type="match status" value="1"/>
</dbReference>
<dbReference type="GO" id="GO:0017000">
    <property type="term" value="P:antibiotic biosynthetic process"/>
    <property type="evidence" value="ECO:0007669"/>
    <property type="project" value="UniProtKB-KW"/>
</dbReference>
<gene>
    <name evidence="8" type="ORF">FYJ26_09310</name>
</gene>
<dbReference type="PANTHER" id="PTHR45527:SF10">
    <property type="entry name" value="PYOCHELIN SYNTHASE PCHF"/>
    <property type="match status" value="1"/>
</dbReference>
<name>A0A6N7VXJ1_9FIRM</name>
<evidence type="ECO:0000256" key="2">
    <source>
        <dbReference type="ARBA" id="ARBA00004924"/>
    </source>
</evidence>
<dbReference type="Gene3D" id="1.10.1200.10">
    <property type="entry name" value="ACP-like"/>
    <property type="match status" value="1"/>
</dbReference>
<dbReference type="InterPro" id="IPR041464">
    <property type="entry name" value="TubC_N"/>
</dbReference>
<dbReference type="PANTHER" id="PTHR45527">
    <property type="entry name" value="NONRIBOSOMAL PEPTIDE SYNTHETASE"/>
    <property type="match status" value="1"/>
</dbReference>
<organism evidence="8 9">
    <name type="scientific">Anaerococcus porci</name>
    <dbReference type="NCBI Taxonomy" id="2652269"/>
    <lineage>
        <taxon>Bacteria</taxon>
        <taxon>Bacillati</taxon>
        <taxon>Bacillota</taxon>
        <taxon>Tissierellia</taxon>
        <taxon>Tissierellales</taxon>
        <taxon>Peptoniphilaceae</taxon>
        <taxon>Anaerococcus</taxon>
    </lineage>
</organism>
<evidence type="ECO:0000313" key="8">
    <source>
        <dbReference type="EMBL" id="MSS78577.1"/>
    </source>
</evidence>
<dbReference type="InterPro" id="IPR057737">
    <property type="entry name" value="Condensation_MtbB-like"/>
</dbReference>
<dbReference type="SUPFAM" id="SSF53335">
    <property type="entry name" value="S-adenosyl-L-methionine-dependent methyltransferases"/>
    <property type="match status" value="1"/>
</dbReference>
<evidence type="ECO:0000256" key="5">
    <source>
        <dbReference type="ARBA" id="ARBA00022598"/>
    </source>
</evidence>
<dbReference type="InterPro" id="IPR023213">
    <property type="entry name" value="CAT-like_dom_sf"/>
</dbReference>
<dbReference type="SUPFAM" id="SSF47336">
    <property type="entry name" value="ACP-like"/>
    <property type="match status" value="1"/>
</dbReference>
<accession>A0A6N7VXJ1</accession>
<dbReference type="InterPro" id="IPR006162">
    <property type="entry name" value="Ppantetheine_attach_site"/>
</dbReference>
<keyword evidence="6" id="KW-0045">Antibiotic biosynthesis</keyword>
<dbReference type="InterPro" id="IPR044894">
    <property type="entry name" value="TubC_N_sf"/>
</dbReference>
<comment type="cofactor">
    <cofactor evidence="1">
        <name>pantetheine 4'-phosphate</name>
        <dbReference type="ChEBI" id="CHEBI:47942"/>
    </cofactor>
</comment>
<reference evidence="8 9" key="1">
    <citation type="submission" date="2019-08" db="EMBL/GenBank/DDBJ databases">
        <title>In-depth cultivation of the pig gut microbiome towards novel bacterial diversity and tailored functional studies.</title>
        <authorList>
            <person name="Wylensek D."/>
            <person name="Hitch T.C.A."/>
            <person name="Clavel T."/>
        </authorList>
    </citation>
    <scope>NUCLEOTIDE SEQUENCE [LARGE SCALE GENOMIC DNA]</scope>
    <source>
        <strain evidence="8 9">WCA-380-WT-2B</strain>
    </source>
</reference>
<proteinExistence type="predicted"/>
<evidence type="ECO:0000313" key="9">
    <source>
        <dbReference type="Proteomes" id="UP000441925"/>
    </source>
</evidence>
<dbReference type="InterPro" id="IPR001242">
    <property type="entry name" value="Condensation_dom"/>
</dbReference>
<dbReference type="CDD" id="cd02440">
    <property type="entry name" value="AdoMet_MTases"/>
    <property type="match status" value="1"/>
</dbReference>
<sequence length="1790" mass="208299">MENGYKEIIEKYSKQGIELYVDGEKLKYKSINGQLDEDILMELKLNKEGLKEYIKKLENKYDVKDDYAPFPLSPVQTSYLYGRDDLHSYGNVSCHIYQEFLYDNLDVSKVQDTWNYLINKHEMLRAVIFKEGYQKILQKVPEYEVVTGDRISIREQLEDKVYQLEKWPMFDIGVSNYGEKSILHFSMDFMICDWSSIWQLLLEFEMKYFKGIENDRQSKISFRNYIISEEKTKENSEYKKAKAYWSQKTRKLKTSPVIPLKTLKETDVCKFKRLSLTLDKDMWDKFKILAQNHALTPTASVLTVYSEVLKKWSTEKEFLINLTLFNKKNLGENIESLVGDFTNTSVISIKNIKESFSELAREVNKELFSSIDNSAYPGVNILRDIAKLHNSKEFLAPYVFTSAIGLIKKRLIGRYVYGISQTPQVFIDCQAMDTELGLQINWDVREGIFEDDMLEDMFSEFKKILINLSNNKEFWEKRLEIDLPKWQREIREKVNATNKKINNKTLLEDFIEKVKSYPDKAAVIDSRGSISYKELYNKSVSIALALKEKNVKKGEHIIVKLPHNKSQVYTILGILMVGAIYVPVDFNIEEKRLENILKQCNCKVILTNGSCYDSRQRNFVNIDDVNYRLDLINMFNIEHIDSTDAAYIMFTSETTENPKGAVINHGAVFNTIYDINQKFEISERDCILRISKLDFDLSVYDIFGMLSVGGTIVYPDESEYLNPAHWDKLIEENSVSILNMVPELMKLYLNYLENLSKKQNFIKLILLSRDWIPLNMPNAVQKTFVESKIIVLGGATEASIWSNYHEYKGIKKGWKSIPYGKPLTNQQIYVLDKNFEDCPVYCEGNLYIAGRGLAEGYLGDKKLTEEKFFIHPLKQVRLYSTGDLGRYLSSGEIEFLGTEDTQVKIRGNRIELEEIKNALIKQKVISNAIVMVNENKKEFPIESVVTIAREDRDDKLDSHYETLFNNNEDIDIKNKEYLFSNKYRELCDIRDKICLNAILNAMIDTDILKKEPNSDLYKRKRKLNDNKYNWIIDRWLYQLIEKNIIYAENGDYKIQSILTYDDIANLWTKVFLKWDIKNDNSLKYLKYVKDSTDNLVEILNGKIDPVNILYPEGSDIYTDAMYNTSINSIVINNFYCNFINEYIKNNNHRKIRILEIGAGTGATSEKIIDLLNGVDYEYHFTDGKKYFLSKAKKKFEDNKNVKIYQLDINEDPIKIGIEYNYFDIIIGAYVLENAKDVVSSLNYIRNICAPKGYLLFSEPIRNEPWIIASQVFMMEKPLDSLRKNKFFLSIEEWKNILYENNEKIFTLPREESVIEKLGMVLFIKQFKSDYSFINREKIYNNLKICLPIDLMPDKITFLEKFKLTSNGIVDIKKNFSYVTDYLRCAENESINFNSKKTSIPKEVLNICAKFLDEEELNLNKNLYECGADSLILAQIAAEIRKSIESSSTFEYILRELIDEPTFYRISELLKGGNGTEHNISNDEFIYSKKYSAAIEDKRLRVILHGAFGNLENLKNLAMELCSQNKGDILLMGVSDIGKYLDINSDELVEKLANEYYKEIQKFSPTNVQIIGYSFSGVVAIEVSRRLLEAGILVDNLAVIEGGSLLNYNYDELLLEFNFLQAFNIEISDIGFKETNILDIAFSNMDNNYENAMTVNNILSKMRFEEDILYVKKLNSLSQQKRFELYYNLVKNKGNSITKKSFLDMYKIFIKSFNAQKFMPEIYFGDIDYYIAKDNVGAYKHFNILAENWKNIIIGDIRKFYIPGNHYSSVQGKSNSKVLANMLNENMSSEI</sequence>
<dbReference type="EMBL" id="VULQ01000014">
    <property type="protein sequence ID" value="MSS78577.1"/>
    <property type="molecule type" value="Genomic_DNA"/>
</dbReference>